<dbReference type="Proteomes" id="UP000054166">
    <property type="component" value="Unassembled WGS sequence"/>
</dbReference>
<dbReference type="STRING" id="765440.A0A0C3G9H7"/>
<evidence type="ECO:0000313" key="2">
    <source>
        <dbReference type="EMBL" id="KIM87281.1"/>
    </source>
</evidence>
<dbReference type="AlphaFoldDB" id="A0A0C3G9H7"/>
<organism evidence="2 3">
    <name type="scientific">Piloderma croceum (strain F 1598)</name>
    <dbReference type="NCBI Taxonomy" id="765440"/>
    <lineage>
        <taxon>Eukaryota</taxon>
        <taxon>Fungi</taxon>
        <taxon>Dikarya</taxon>
        <taxon>Basidiomycota</taxon>
        <taxon>Agaricomycotina</taxon>
        <taxon>Agaricomycetes</taxon>
        <taxon>Agaricomycetidae</taxon>
        <taxon>Atheliales</taxon>
        <taxon>Atheliaceae</taxon>
        <taxon>Piloderma</taxon>
    </lineage>
</organism>
<reference evidence="3" key="2">
    <citation type="submission" date="2015-01" db="EMBL/GenBank/DDBJ databases">
        <title>Evolutionary Origins and Diversification of the Mycorrhizal Mutualists.</title>
        <authorList>
            <consortium name="DOE Joint Genome Institute"/>
            <consortium name="Mycorrhizal Genomics Consortium"/>
            <person name="Kohler A."/>
            <person name="Kuo A."/>
            <person name="Nagy L.G."/>
            <person name="Floudas D."/>
            <person name="Copeland A."/>
            <person name="Barry K.W."/>
            <person name="Cichocki N."/>
            <person name="Veneault-Fourrey C."/>
            <person name="LaButti K."/>
            <person name="Lindquist E.A."/>
            <person name="Lipzen A."/>
            <person name="Lundell T."/>
            <person name="Morin E."/>
            <person name="Murat C."/>
            <person name="Riley R."/>
            <person name="Ohm R."/>
            <person name="Sun H."/>
            <person name="Tunlid A."/>
            <person name="Henrissat B."/>
            <person name="Grigoriev I.V."/>
            <person name="Hibbett D.S."/>
            <person name="Martin F."/>
        </authorList>
    </citation>
    <scope>NUCLEOTIDE SEQUENCE [LARGE SCALE GENOMIC DNA]</scope>
    <source>
        <strain evidence="3">F 1598</strain>
    </source>
</reference>
<protein>
    <recommendedName>
        <fullName evidence="1">DUF6593 domain-containing protein</fullName>
    </recommendedName>
</protein>
<dbReference type="Pfam" id="PF20236">
    <property type="entry name" value="DUF6593"/>
    <property type="match status" value="1"/>
</dbReference>
<keyword evidence="3" id="KW-1185">Reference proteome</keyword>
<accession>A0A0C3G9H7</accession>
<reference evidence="2 3" key="1">
    <citation type="submission" date="2014-04" db="EMBL/GenBank/DDBJ databases">
        <authorList>
            <consortium name="DOE Joint Genome Institute"/>
            <person name="Kuo A."/>
            <person name="Tarkka M."/>
            <person name="Buscot F."/>
            <person name="Kohler A."/>
            <person name="Nagy L.G."/>
            <person name="Floudas D."/>
            <person name="Copeland A."/>
            <person name="Barry K.W."/>
            <person name="Cichocki N."/>
            <person name="Veneault-Fourrey C."/>
            <person name="LaButti K."/>
            <person name="Lindquist E.A."/>
            <person name="Lipzen A."/>
            <person name="Lundell T."/>
            <person name="Morin E."/>
            <person name="Murat C."/>
            <person name="Sun H."/>
            <person name="Tunlid A."/>
            <person name="Henrissat B."/>
            <person name="Grigoriev I.V."/>
            <person name="Hibbett D.S."/>
            <person name="Martin F."/>
            <person name="Nordberg H.P."/>
            <person name="Cantor M.N."/>
            <person name="Hua S.X."/>
        </authorList>
    </citation>
    <scope>NUCLEOTIDE SEQUENCE [LARGE SCALE GENOMIC DNA]</scope>
    <source>
        <strain evidence="2 3">F 1598</strain>
    </source>
</reference>
<name>A0A0C3G9H7_PILCF</name>
<evidence type="ECO:0000259" key="1">
    <source>
        <dbReference type="Pfam" id="PF20236"/>
    </source>
</evidence>
<dbReference type="EMBL" id="KN832979">
    <property type="protein sequence ID" value="KIM87281.1"/>
    <property type="molecule type" value="Genomic_DNA"/>
</dbReference>
<proteinExistence type="predicted"/>
<gene>
    <name evidence="2" type="ORF">PILCRDRAFT_814774</name>
</gene>
<dbReference type="InParanoid" id="A0A0C3G9H7"/>
<evidence type="ECO:0000313" key="3">
    <source>
        <dbReference type="Proteomes" id="UP000054166"/>
    </source>
</evidence>
<sequence length="165" mass="18962">MHLLLSKNDLRNTVLVRPDGQAVYRINTPHNLFGRRTTKIKRVHAINVQIGKIKWHTFRASKLWTGGRQVQLHKSGIFSHSKIFQARDGQNYIWKTKNGHPMLVGEGHSRTVATFHKPKWGILSKSRLASLEITAQGMEILDDIVTTFVWFEQNRRKRKQASSAG</sequence>
<feature type="domain" description="DUF6593" evidence="1">
    <location>
        <begin position="8"/>
        <end position="157"/>
    </location>
</feature>
<dbReference type="OrthoDB" id="3021178at2759"/>
<dbReference type="HOGENOM" id="CLU_084280_3_0_1"/>
<dbReference type="InterPro" id="IPR046528">
    <property type="entry name" value="DUF6593"/>
</dbReference>